<evidence type="ECO:0000313" key="2">
    <source>
        <dbReference type="Proteomes" id="UP000324800"/>
    </source>
</evidence>
<organism evidence="1 2">
    <name type="scientific">Streblomastix strix</name>
    <dbReference type="NCBI Taxonomy" id="222440"/>
    <lineage>
        <taxon>Eukaryota</taxon>
        <taxon>Metamonada</taxon>
        <taxon>Preaxostyla</taxon>
        <taxon>Oxymonadida</taxon>
        <taxon>Streblomastigidae</taxon>
        <taxon>Streblomastix</taxon>
    </lineage>
</organism>
<dbReference type="AlphaFoldDB" id="A0A5J4T6B8"/>
<dbReference type="Proteomes" id="UP000324800">
    <property type="component" value="Unassembled WGS sequence"/>
</dbReference>
<sequence length="153" mass="17388">MTFDMYETAREINEICSTIVFNVIQIEEDVELADQTNLIHEIIDLVKNVTLDDITHDMVNAIEKISNFGSAQLNHKIFEMGLIQSLVPNIKYYNREMQQGLILTFSHIIRKGWKQPRLSSLTELQTQQKLTSGSEPSSTTSSSLQIACNIILT</sequence>
<evidence type="ECO:0000313" key="1">
    <source>
        <dbReference type="EMBL" id="KAA6353849.1"/>
    </source>
</evidence>
<gene>
    <name evidence="1" type="ORF">EZS28_050625</name>
</gene>
<comment type="caution">
    <text evidence="1">The sequence shown here is derived from an EMBL/GenBank/DDBJ whole genome shotgun (WGS) entry which is preliminary data.</text>
</comment>
<name>A0A5J4T6B8_9EUKA</name>
<accession>A0A5J4T6B8</accession>
<dbReference type="EMBL" id="SNRW01037330">
    <property type="protein sequence ID" value="KAA6353849.1"/>
    <property type="molecule type" value="Genomic_DNA"/>
</dbReference>
<reference evidence="1 2" key="1">
    <citation type="submission" date="2019-03" db="EMBL/GenBank/DDBJ databases">
        <title>Single cell metagenomics reveals metabolic interactions within the superorganism composed of flagellate Streblomastix strix and complex community of Bacteroidetes bacteria on its surface.</title>
        <authorList>
            <person name="Treitli S.C."/>
            <person name="Kolisko M."/>
            <person name="Husnik F."/>
            <person name="Keeling P."/>
            <person name="Hampl V."/>
        </authorList>
    </citation>
    <scope>NUCLEOTIDE SEQUENCE [LARGE SCALE GENOMIC DNA]</scope>
    <source>
        <strain evidence="1">ST1C</strain>
    </source>
</reference>
<protein>
    <submittedName>
        <fullName evidence="1">Uncharacterized protein</fullName>
    </submittedName>
</protein>
<proteinExistence type="predicted"/>